<keyword evidence="2" id="KW-1185">Reference proteome</keyword>
<proteinExistence type="predicted"/>
<evidence type="ECO:0000313" key="2">
    <source>
        <dbReference type="Proteomes" id="UP001303046"/>
    </source>
</evidence>
<dbReference type="Gene3D" id="3.20.20.80">
    <property type="entry name" value="Glycosidases"/>
    <property type="match status" value="1"/>
</dbReference>
<dbReference type="InterPro" id="IPR038901">
    <property type="entry name" value="HEXDC-like"/>
</dbReference>
<dbReference type="EMBL" id="JAVFWL010000005">
    <property type="protein sequence ID" value="KAK6753992.1"/>
    <property type="molecule type" value="Genomic_DNA"/>
</dbReference>
<organism evidence="1 2">
    <name type="scientific">Necator americanus</name>
    <name type="common">Human hookworm</name>
    <dbReference type="NCBI Taxonomy" id="51031"/>
    <lineage>
        <taxon>Eukaryota</taxon>
        <taxon>Metazoa</taxon>
        <taxon>Ecdysozoa</taxon>
        <taxon>Nematoda</taxon>
        <taxon>Chromadorea</taxon>
        <taxon>Rhabditida</taxon>
        <taxon>Rhabditina</taxon>
        <taxon>Rhabditomorpha</taxon>
        <taxon>Strongyloidea</taxon>
        <taxon>Ancylostomatidae</taxon>
        <taxon>Bunostominae</taxon>
        <taxon>Necator</taxon>
    </lineage>
</organism>
<sequence>MGQCDADRKLLPVKYGNDTKRLVFDHIRTIANNITKQYRKTKVLMWYDELKNTDPDLIKEYELNRLVTPVVWKYTAELDKDLPTSMWEKLASSFPAVWGGSAFKGADGPNRFWNRMKPYVQNNKQWYLQSLKHADLFSDFHGFILTGWQRYDHFASFCELLPVSMASLAINIKLIQNFVLSDVDAEIILRTFKCPSDTDINQLIAGEDKCRFPGYKVRDSIRDLILCKQQYDNASWIHNRESAYLQRSHISLNASNPFFIDAIGNSYRKYLARMDKIIAQLRIAMNDIFYKDVFVEFMTDYVNPFYDDLKERYLQSLKHADLFSDFHGFILTGWQRYDHFASFCELLPVSMASLAINIKLIQNFVLSDVDAEIILRTFKCPSDTDINQLIAGEDKCRFPGYKVRDSIRDLILCKQQYDNASWIHNRESAYLQRSHISLNASNPFFIDAIGNSYRKYLARMDKIIAQLRIAMNDIFYKDVFVEFMTDYVNPFYDDLKERLNSVETIDRRKTYHARPWFRR</sequence>
<protein>
    <submittedName>
        <fullName evidence="1">Uncharacterized protein</fullName>
    </submittedName>
</protein>
<name>A0ABR1DU88_NECAM</name>
<reference evidence="1 2" key="1">
    <citation type="submission" date="2023-08" db="EMBL/GenBank/DDBJ databases">
        <title>A Necator americanus chromosomal reference genome.</title>
        <authorList>
            <person name="Ilik V."/>
            <person name="Petrzelkova K.J."/>
            <person name="Pardy F."/>
            <person name="Fuh T."/>
            <person name="Niatou-Singa F.S."/>
            <person name="Gouil Q."/>
            <person name="Baker L."/>
            <person name="Ritchie M.E."/>
            <person name="Jex A.R."/>
            <person name="Gazzola D."/>
            <person name="Li H."/>
            <person name="Toshio Fujiwara R."/>
            <person name="Zhan B."/>
            <person name="Aroian R.V."/>
            <person name="Pafco B."/>
            <person name="Schwarz E.M."/>
        </authorList>
    </citation>
    <scope>NUCLEOTIDE SEQUENCE [LARGE SCALE GENOMIC DNA]</scope>
    <source>
        <strain evidence="1 2">Aroian</strain>
        <tissue evidence="1">Whole animal</tissue>
    </source>
</reference>
<dbReference type="Proteomes" id="UP001303046">
    <property type="component" value="Unassembled WGS sequence"/>
</dbReference>
<gene>
    <name evidence="1" type="primary">Necator_chrV.g17946</name>
    <name evidence="1" type="ORF">RB195_013156</name>
</gene>
<dbReference type="InterPro" id="IPR017853">
    <property type="entry name" value="GH"/>
</dbReference>
<dbReference type="PANTHER" id="PTHR21040">
    <property type="entry name" value="BCDNA.GH04120"/>
    <property type="match status" value="1"/>
</dbReference>
<dbReference type="SUPFAM" id="SSF51445">
    <property type="entry name" value="(Trans)glycosidases"/>
    <property type="match status" value="1"/>
</dbReference>
<dbReference type="PANTHER" id="PTHR21040:SF8">
    <property type="entry name" value="BCDNA.GH04120"/>
    <property type="match status" value="1"/>
</dbReference>
<comment type="caution">
    <text evidence="1">The sequence shown here is derived from an EMBL/GenBank/DDBJ whole genome shotgun (WGS) entry which is preliminary data.</text>
</comment>
<evidence type="ECO:0000313" key="1">
    <source>
        <dbReference type="EMBL" id="KAK6753992.1"/>
    </source>
</evidence>
<accession>A0ABR1DU88</accession>